<keyword evidence="2" id="KW-1185">Reference proteome</keyword>
<accession>A0A3N4KUX7</accession>
<evidence type="ECO:0000313" key="1">
    <source>
        <dbReference type="EMBL" id="RPB12141.1"/>
    </source>
</evidence>
<dbReference type="InParanoid" id="A0A3N4KUX7"/>
<sequence>MAGFLRKLLLKSTPVHTSCSALHTAYSHSFTLTRYHTHFFLFQATFILYCIKPPRSFSALFHFTCILRYTSLPKKSLVFDLVSDLVPLSFNHISLFTHYCIRSAACASLVGSVPISAQ</sequence>
<dbReference type="AlphaFoldDB" id="A0A3N4KUX7"/>
<name>A0A3N4KUX7_9PEZI</name>
<dbReference type="EMBL" id="ML119130">
    <property type="protein sequence ID" value="RPB12141.1"/>
    <property type="molecule type" value="Genomic_DNA"/>
</dbReference>
<reference evidence="1 2" key="1">
    <citation type="journal article" date="2018" name="Nat. Ecol. Evol.">
        <title>Pezizomycetes genomes reveal the molecular basis of ectomycorrhizal truffle lifestyle.</title>
        <authorList>
            <person name="Murat C."/>
            <person name="Payen T."/>
            <person name="Noel B."/>
            <person name="Kuo A."/>
            <person name="Morin E."/>
            <person name="Chen J."/>
            <person name="Kohler A."/>
            <person name="Krizsan K."/>
            <person name="Balestrini R."/>
            <person name="Da Silva C."/>
            <person name="Montanini B."/>
            <person name="Hainaut M."/>
            <person name="Levati E."/>
            <person name="Barry K.W."/>
            <person name="Belfiori B."/>
            <person name="Cichocki N."/>
            <person name="Clum A."/>
            <person name="Dockter R.B."/>
            <person name="Fauchery L."/>
            <person name="Guy J."/>
            <person name="Iotti M."/>
            <person name="Le Tacon F."/>
            <person name="Lindquist E.A."/>
            <person name="Lipzen A."/>
            <person name="Malagnac F."/>
            <person name="Mello A."/>
            <person name="Molinier V."/>
            <person name="Miyauchi S."/>
            <person name="Poulain J."/>
            <person name="Riccioni C."/>
            <person name="Rubini A."/>
            <person name="Sitrit Y."/>
            <person name="Splivallo R."/>
            <person name="Traeger S."/>
            <person name="Wang M."/>
            <person name="Zifcakova L."/>
            <person name="Wipf D."/>
            <person name="Zambonelli A."/>
            <person name="Paolocci F."/>
            <person name="Nowrousian M."/>
            <person name="Ottonello S."/>
            <person name="Baldrian P."/>
            <person name="Spatafora J.W."/>
            <person name="Henrissat B."/>
            <person name="Nagy L.G."/>
            <person name="Aury J.M."/>
            <person name="Wincker P."/>
            <person name="Grigoriev I.V."/>
            <person name="Bonfante P."/>
            <person name="Martin F.M."/>
        </authorList>
    </citation>
    <scope>NUCLEOTIDE SEQUENCE [LARGE SCALE GENOMIC DNA]</scope>
    <source>
        <strain evidence="1 2">CCBAS932</strain>
    </source>
</reference>
<proteinExistence type="predicted"/>
<evidence type="ECO:0000313" key="2">
    <source>
        <dbReference type="Proteomes" id="UP000277580"/>
    </source>
</evidence>
<organism evidence="1 2">
    <name type="scientific">Morchella conica CCBAS932</name>
    <dbReference type="NCBI Taxonomy" id="1392247"/>
    <lineage>
        <taxon>Eukaryota</taxon>
        <taxon>Fungi</taxon>
        <taxon>Dikarya</taxon>
        <taxon>Ascomycota</taxon>
        <taxon>Pezizomycotina</taxon>
        <taxon>Pezizomycetes</taxon>
        <taxon>Pezizales</taxon>
        <taxon>Morchellaceae</taxon>
        <taxon>Morchella</taxon>
    </lineage>
</organism>
<protein>
    <submittedName>
        <fullName evidence="1">Uncharacterized protein</fullName>
    </submittedName>
</protein>
<dbReference type="Proteomes" id="UP000277580">
    <property type="component" value="Unassembled WGS sequence"/>
</dbReference>
<gene>
    <name evidence="1" type="ORF">P167DRAFT_166087</name>
</gene>